<dbReference type="SUPFAM" id="SSF55811">
    <property type="entry name" value="Nudix"/>
    <property type="match status" value="1"/>
</dbReference>
<evidence type="ECO:0000313" key="4">
    <source>
        <dbReference type="EMBL" id="MCA9754522.1"/>
    </source>
</evidence>
<feature type="domain" description="Nudix hydrolase" evidence="3">
    <location>
        <begin position="4"/>
        <end position="153"/>
    </location>
</feature>
<reference evidence="4" key="1">
    <citation type="submission" date="2020-04" db="EMBL/GenBank/DDBJ databases">
        <authorList>
            <person name="Zhang T."/>
        </authorList>
    </citation>
    <scope>NUCLEOTIDE SEQUENCE</scope>
    <source>
        <strain evidence="4">HKST-UBA02</strain>
    </source>
</reference>
<dbReference type="AlphaFoldDB" id="A0A956SBJ6"/>
<dbReference type="PANTHER" id="PTHR43736">
    <property type="entry name" value="ADP-RIBOSE PYROPHOSPHATASE"/>
    <property type="match status" value="1"/>
</dbReference>
<dbReference type="InterPro" id="IPR015797">
    <property type="entry name" value="NUDIX_hydrolase-like_dom_sf"/>
</dbReference>
<dbReference type="PANTHER" id="PTHR43736:SF1">
    <property type="entry name" value="DIHYDRONEOPTERIN TRIPHOSPHATE DIPHOSPHATASE"/>
    <property type="match status" value="1"/>
</dbReference>
<comment type="similarity">
    <text evidence="2">Belongs to the Nudix hydrolase family.</text>
</comment>
<dbReference type="InterPro" id="IPR020084">
    <property type="entry name" value="NUDIX_hydrolase_CS"/>
</dbReference>
<dbReference type="Gene3D" id="3.90.79.10">
    <property type="entry name" value="Nucleoside Triphosphate Pyrophosphohydrolase"/>
    <property type="match status" value="1"/>
</dbReference>
<dbReference type="Proteomes" id="UP000739538">
    <property type="component" value="Unassembled WGS sequence"/>
</dbReference>
<organism evidence="4 5">
    <name type="scientific">Eiseniibacteriota bacterium</name>
    <dbReference type="NCBI Taxonomy" id="2212470"/>
    <lineage>
        <taxon>Bacteria</taxon>
        <taxon>Candidatus Eiseniibacteriota</taxon>
    </lineage>
</organism>
<comment type="caution">
    <text evidence="4">The sequence shown here is derived from an EMBL/GenBank/DDBJ whole genome shotgun (WGS) entry which is preliminary data.</text>
</comment>
<protein>
    <submittedName>
        <fullName evidence="4">NUDIX hydrolase</fullName>
    </submittedName>
</protein>
<accession>A0A956SBJ6</accession>
<reference evidence="4" key="2">
    <citation type="journal article" date="2021" name="Microbiome">
        <title>Successional dynamics and alternative stable states in a saline activated sludge microbial community over 9 years.</title>
        <authorList>
            <person name="Wang Y."/>
            <person name="Ye J."/>
            <person name="Ju F."/>
            <person name="Liu L."/>
            <person name="Boyd J.A."/>
            <person name="Deng Y."/>
            <person name="Parks D.H."/>
            <person name="Jiang X."/>
            <person name="Yin X."/>
            <person name="Woodcroft B.J."/>
            <person name="Tyson G.W."/>
            <person name="Hugenholtz P."/>
            <person name="Polz M.F."/>
            <person name="Zhang T."/>
        </authorList>
    </citation>
    <scope>NUCLEOTIDE SEQUENCE</scope>
    <source>
        <strain evidence="4">HKST-UBA02</strain>
    </source>
</reference>
<dbReference type="PROSITE" id="PS00893">
    <property type="entry name" value="NUDIX_BOX"/>
    <property type="match status" value="1"/>
</dbReference>
<keyword evidence="1 2" id="KW-0378">Hydrolase</keyword>
<proteinExistence type="inferred from homology"/>
<dbReference type="PROSITE" id="PS51462">
    <property type="entry name" value="NUDIX"/>
    <property type="match status" value="1"/>
</dbReference>
<evidence type="ECO:0000256" key="1">
    <source>
        <dbReference type="ARBA" id="ARBA00022801"/>
    </source>
</evidence>
<dbReference type="InterPro" id="IPR020476">
    <property type="entry name" value="Nudix_hydrolase"/>
</dbReference>
<name>A0A956SBJ6_UNCEI</name>
<evidence type="ECO:0000259" key="3">
    <source>
        <dbReference type="PROSITE" id="PS51462"/>
    </source>
</evidence>
<gene>
    <name evidence="4" type="ORF">KDA27_01880</name>
</gene>
<evidence type="ECO:0000256" key="2">
    <source>
        <dbReference type="RuleBase" id="RU003476"/>
    </source>
</evidence>
<dbReference type="EMBL" id="JAGQHS010000005">
    <property type="protein sequence ID" value="MCA9754522.1"/>
    <property type="molecule type" value="Genomic_DNA"/>
</dbReference>
<dbReference type="InterPro" id="IPR000086">
    <property type="entry name" value="NUDIX_hydrolase_dom"/>
</dbReference>
<sequence length="177" mass="20187">MERFAVPFAKGLVFRPGSDQFLLQRRVKPGDTYFGFWEVPGGRIREGESVLDGLAREVREETGIVEITWLGQADEVLSDRFGGRVRALSPLATVEILHHSRPVFGHYFVGETREQPVPTEEARDHRWVTPEQFRQEFLEVSSDERQCTTVDAMALRILLEGRLAELLETRDRGPAAH</sequence>
<evidence type="ECO:0000313" key="5">
    <source>
        <dbReference type="Proteomes" id="UP000739538"/>
    </source>
</evidence>
<dbReference type="Pfam" id="PF00293">
    <property type="entry name" value="NUDIX"/>
    <property type="match status" value="1"/>
</dbReference>
<dbReference type="PRINTS" id="PR00502">
    <property type="entry name" value="NUDIXFAMILY"/>
</dbReference>
<dbReference type="GO" id="GO:0016787">
    <property type="term" value="F:hydrolase activity"/>
    <property type="evidence" value="ECO:0007669"/>
    <property type="project" value="UniProtKB-KW"/>
</dbReference>